<feature type="domain" description="Glycosyl hydrolase family 13 catalytic" evidence="3">
    <location>
        <begin position="74"/>
        <end position="565"/>
    </location>
</feature>
<dbReference type="InterPro" id="IPR017853">
    <property type="entry name" value="GH"/>
</dbReference>
<dbReference type="GO" id="GO:0004556">
    <property type="term" value="F:alpha-amylase activity"/>
    <property type="evidence" value="ECO:0007669"/>
    <property type="project" value="TreeGrafter"/>
</dbReference>
<feature type="region of interest" description="Disordered" evidence="1">
    <location>
        <begin position="49"/>
        <end position="68"/>
    </location>
</feature>
<feature type="signal peptide" evidence="2">
    <location>
        <begin position="1"/>
        <end position="25"/>
    </location>
</feature>
<gene>
    <name evidence="4" type="ORF">HC757_02630</name>
</gene>
<evidence type="ECO:0000256" key="2">
    <source>
        <dbReference type="SAM" id="SignalP"/>
    </source>
</evidence>
<dbReference type="Gene3D" id="3.20.20.80">
    <property type="entry name" value="Glycosidases"/>
    <property type="match status" value="2"/>
</dbReference>
<dbReference type="RefSeq" id="WP_169562737.1">
    <property type="nucleotide sequence ID" value="NZ_JAAXYH010000001.1"/>
</dbReference>
<accession>A0A972JK78</accession>
<reference evidence="4" key="1">
    <citation type="submission" date="2020-04" db="EMBL/GenBank/DDBJ databases">
        <title>Description of Shewanella salipaludis sp. nov., isolated from a salt marsh.</title>
        <authorList>
            <person name="Park S."/>
            <person name="Yoon J.-H."/>
        </authorList>
    </citation>
    <scope>NUCLEOTIDE SEQUENCE</scope>
    <source>
        <strain evidence="4">SHSM-M6</strain>
    </source>
</reference>
<dbReference type="PANTHER" id="PTHR10357">
    <property type="entry name" value="ALPHA-AMYLASE FAMILY MEMBER"/>
    <property type="match status" value="1"/>
</dbReference>
<dbReference type="SMART" id="SM00642">
    <property type="entry name" value="Aamy"/>
    <property type="match status" value="1"/>
</dbReference>
<name>A0A972JK78_9GAMM</name>
<proteinExistence type="predicted"/>
<sequence>MKHISFPSSLHAMVAGLLLSNPAQAVHDVAPAAGADLPKPAIAVIAQGENAKDESAKDGSTADTSPAGKPVVYQVFTRLYGNKQTNNRPWGTKEDNGVGKFSDIDDTALDSIRELGVSHIWYTGVPQHALLGDYSAYGIDNDDADVVKGRAGSPYAVKDYYNVDPDLADDPAKRLQEFEALIARTHKHGMRVIMDIVPNHVARRYHSSNNPAGVSDFGAGDDTSVEYARHNNFYYVVGKAFEVPDTQAAPHTTPQATTEVTTEVAAGDTGRPHGDGQFAEMPAKWTGNGSRLAKPAANDWYETVKINYGVRPDGSRDFPPLPADFALKTAAEHYAFWLAQDSDKIPDAWKKFRDISQFWLAKGVDGFRYDMAEMVPVEFWSYLNSQIKHTNPDAFLLAEVYNPALYRDYIHLGKMDYLYDKVDLYDTLRAVVQAKAGTAEIAAAQAKVMDIEAHLLHFLENHDEQRIASPEFLNTATGNAFAALPAMTVSATLGSSPTLVYFGQEVGEDGSENAGFGQPSRTSIFDYIGVPAHQRWMNGGKFDGGQSTPAEKRLRDYYLRLLNLSRSAPALSGEYYSLDAANRGGDAKTAYDASTFAFARYKDTQKLVILSNFDKAGSKRLALRLPAELIARWQLPDGSYPLKDLLQQHVAELTVTKGLGSILLELAPLASAVLEIPHKP</sequence>
<dbReference type="Proteomes" id="UP000737113">
    <property type="component" value="Unassembled WGS sequence"/>
</dbReference>
<comment type="caution">
    <text evidence="4">The sequence shown here is derived from an EMBL/GenBank/DDBJ whole genome shotgun (WGS) entry which is preliminary data.</text>
</comment>
<keyword evidence="2" id="KW-0732">Signal</keyword>
<organism evidence="4 5">
    <name type="scientific">Shewanella salipaludis</name>
    <dbReference type="NCBI Taxonomy" id="2723052"/>
    <lineage>
        <taxon>Bacteria</taxon>
        <taxon>Pseudomonadati</taxon>
        <taxon>Pseudomonadota</taxon>
        <taxon>Gammaproteobacteria</taxon>
        <taxon>Alteromonadales</taxon>
        <taxon>Shewanellaceae</taxon>
        <taxon>Shewanella</taxon>
    </lineage>
</organism>
<dbReference type="InterPro" id="IPR006047">
    <property type="entry name" value="GH13_cat_dom"/>
</dbReference>
<feature type="chain" id="PRO_5037432473" evidence="2">
    <location>
        <begin position="26"/>
        <end position="680"/>
    </location>
</feature>
<keyword evidence="5" id="KW-1185">Reference proteome</keyword>
<dbReference type="PANTHER" id="PTHR10357:SF205">
    <property type="entry name" value="O-GLYCOSYL HYDROLASE FAMILY 13"/>
    <property type="match status" value="1"/>
</dbReference>
<evidence type="ECO:0000313" key="5">
    <source>
        <dbReference type="Proteomes" id="UP000737113"/>
    </source>
</evidence>
<protein>
    <submittedName>
        <fullName evidence="4">Alpha-amylase</fullName>
    </submittedName>
</protein>
<dbReference type="GO" id="GO:0009313">
    <property type="term" value="P:oligosaccharide catabolic process"/>
    <property type="evidence" value="ECO:0007669"/>
    <property type="project" value="TreeGrafter"/>
</dbReference>
<dbReference type="CDD" id="cd11349">
    <property type="entry name" value="AmyAc_3"/>
    <property type="match status" value="1"/>
</dbReference>
<evidence type="ECO:0000256" key="1">
    <source>
        <dbReference type="SAM" id="MobiDB-lite"/>
    </source>
</evidence>
<dbReference type="SUPFAM" id="SSF51445">
    <property type="entry name" value="(Trans)glycosidases"/>
    <property type="match status" value="1"/>
</dbReference>
<dbReference type="EMBL" id="JAAXYH010000001">
    <property type="protein sequence ID" value="NMH64072.1"/>
    <property type="molecule type" value="Genomic_DNA"/>
</dbReference>
<dbReference type="AlphaFoldDB" id="A0A972JK78"/>
<dbReference type="Pfam" id="PF00128">
    <property type="entry name" value="Alpha-amylase"/>
    <property type="match status" value="2"/>
</dbReference>
<evidence type="ECO:0000313" key="4">
    <source>
        <dbReference type="EMBL" id="NMH64072.1"/>
    </source>
</evidence>
<evidence type="ECO:0000259" key="3">
    <source>
        <dbReference type="SMART" id="SM00642"/>
    </source>
</evidence>